<dbReference type="InterPro" id="IPR001034">
    <property type="entry name" value="DeoR_HTH"/>
</dbReference>
<dbReference type="Pfam" id="PF08220">
    <property type="entry name" value="HTH_DeoR"/>
    <property type="match status" value="1"/>
</dbReference>
<evidence type="ECO:0000313" key="6">
    <source>
        <dbReference type="Proteomes" id="UP001213015"/>
    </source>
</evidence>
<sequence length="251" mass="28217">MLTQERQSMIKNYVDQHDFCRVVDLCKLTQSSESTIRRDLSEMDQLGLLQRVHGGAQAVNRSIRDIAQHIRFTINVEQKRKIARYTVQNFVKPGSYIFLDAGTTVYEMVPFLKEVADLTVVTNSLDTAVELLKEDIPTRVLGGKLKKQTHAIVGEIAIKQLSNLNFTAAFIGANGLSKMGDFTTPDPSEAAIKRQELLQSKQVFVLMDSAKLFDEHFAKFAHVSEVTLITNPLSSDQKNKLPDDLVYEEAD</sequence>
<dbReference type="InterPro" id="IPR014036">
    <property type="entry name" value="DeoR-like_C"/>
</dbReference>
<proteinExistence type="predicted"/>
<dbReference type="EMBL" id="JAKHLF010000003">
    <property type="protein sequence ID" value="MCZ3844490.1"/>
    <property type="molecule type" value="Genomic_DNA"/>
</dbReference>
<dbReference type="InterPro" id="IPR037171">
    <property type="entry name" value="NagB/RpiA_transferase-like"/>
</dbReference>
<reference evidence="5" key="1">
    <citation type="submission" date="2022-01" db="EMBL/GenBank/DDBJ databases">
        <title>VMRC isolate genome collection.</title>
        <authorList>
            <person name="France M."/>
            <person name="Rutt L."/>
            <person name="Humphrys M."/>
            <person name="Ravel J."/>
        </authorList>
    </citation>
    <scope>NUCLEOTIDE SEQUENCE</scope>
    <source>
        <strain evidence="5">C0127B5</strain>
    </source>
</reference>
<name>A0AAP3M2Z0_9LACO</name>
<dbReference type="SMART" id="SM00420">
    <property type="entry name" value="HTH_DEOR"/>
    <property type="match status" value="1"/>
</dbReference>
<dbReference type="GeneID" id="97458923"/>
<gene>
    <name evidence="5" type="ORF">L2422_02980</name>
</gene>
<dbReference type="InterPro" id="IPR036390">
    <property type="entry name" value="WH_DNA-bd_sf"/>
</dbReference>
<evidence type="ECO:0000313" key="5">
    <source>
        <dbReference type="EMBL" id="MCZ3844490.1"/>
    </source>
</evidence>
<dbReference type="AlphaFoldDB" id="A0AAP3M2Z0"/>
<dbReference type="PANTHER" id="PTHR30363:SF56">
    <property type="entry name" value="TRANSCRIPTIONAL REGULATOR, DEOR FAMILY"/>
    <property type="match status" value="1"/>
</dbReference>
<dbReference type="GO" id="GO:0003677">
    <property type="term" value="F:DNA binding"/>
    <property type="evidence" value="ECO:0007669"/>
    <property type="project" value="UniProtKB-KW"/>
</dbReference>
<protein>
    <submittedName>
        <fullName evidence="5">DeoR/GlpR family DNA-binding transcription regulator</fullName>
    </submittedName>
</protein>
<evidence type="ECO:0000256" key="3">
    <source>
        <dbReference type="ARBA" id="ARBA00023163"/>
    </source>
</evidence>
<dbReference type="Pfam" id="PF00455">
    <property type="entry name" value="DeoRC"/>
    <property type="match status" value="1"/>
</dbReference>
<dbReference type="RefSeq" id="WP_022091390.1">
    <property type="nucleotide sequence ID" value="NZ_CABMGH010000007.1"/>
</dbReference>
<keyword evidence="3" id="KW-0804">Transcription</keyword>
<feature type="domain" description="HTH deoR-type" evidence="4">
    <location>
        <begin position="3"/>
        <end position="58"/>
    </location>
</feature>
<dbReference type="Gene3D" id="1.10.10.10">
    <property type="entry name" value="Winged helix-like DNA-binding domain superfamily/Winged helix DNA-binding domain"/>
    <property type="match status" value="1"/>
</dbReference>
<dbReference type="Gene3D" id="3.40.50.1360">
    <property type="match status" value="1"/>
</dbReference>
<keyword evidence="1" id="KW-0805">Transcription regulation</keyword>
<dbReference type="InterPro" id="IPR018356">
    <property type="entry name" value="Tscrpt_reg_HTH_DeoR_CS"/>
</dbReference>
<dbReference type="InterPro" id="IPR036388">
    <property type="entry name" value="WH-like_DNA-bd_sf"/>
</dbReference>
<dbReference type="PROSITE" id="PS51000">
    <property type="entry name" value="HTH_DEOR_2"/>
    <property type="match status" value="1"/>
</dbReference>
<dbReference type="PRINTS" id="PR00037">
    <property type="entry name" value="HTHLACR"/>
</dbReference>
<dbReference type="SUPFAM" id="SSF100950">
    <property type="entry name" value="NagB/RpiA/CoA transferase-like"/>
    <property type="match status" value="1"/>
</dbReference>
<dbReference type="SUPFAM" id="SSF46785">
    <property type="entry name" value="Winged helix' DNA-binding domain"/>
    <property type="match status" value="1"/>
</dbReference>
<organism evidence="5 6">
    <name type="scientific">Lactobacillus mulieris</name>
    <dbReference type="NCBI Taxonomy" id="2508708"/>
    <lineage>
        <taxon>Bacteria</taxon>
        <taxon>Bacillati</taxon>
        <taxon>Bacillota</taxon>
        <taxon>Bacilli</taxon>
        <taxon>Lactobacillales</taxon>
        <taxon>Lactobacillaceae</taxon>
        <taxon>Lactobacillus</taxon>
    </lineage>
</organism>
<evidence type="ECO:0000259" key="4">
    <source>
        <dbReference type="PROSITE" id="PS51000"/>
    </source>
</evidence>
<dbReference type="InterPro" id="IPR050313">
    <property type="entry name" value="Carb_Metab_HTH_regulators"/>
</dbReference>
<evidence type="ECO:0000256" key="1">
    <source>
        <dbReference type="ARBA" id="ARBA00023015"/>
    </source>
</evidence>
<dbReference type="SMART" id="SM01134">
    <property type="entry name" value="DeoRC"/>
    <property type="match status" value="1"/>
</dbReference>
<evidence type="ECO:0000256" key="2">
    <source>
        <dbReference type="ARBA" id="ARBA00023125"/>
    </source>
</evidence>
<accession>A0AAP3M2Z0</accession>
<keyword evidence="2 5" id="KW-0238">DNA-binding</keyword>
<dbReference type="PANTHER" id="PTHR30363">
    <property type="entry name" value="HTH-TYPE TRANSCRIPTIONAL REGULATOR SRLR-RELATED"/>
    <property type="match status" value="1"/>
</dbReference>
<dbReference type="Proteomes" id="UP001213015">
    <property type="component" value="Unassembled WGS sequence"/>
</dbReference>
<dbReference type="GO" id="GO:0003700">
    <property type="term" value="F:DNA-binding transcription factor activity"/>
    <property type="evidence" value="ECO:0007669"/>
    <property type="project" value="InterPro"/>
</dbReference>
<dbReference type="PROSITE" id="PS00894">
    <property type="entry name" value="HTH_DEOR_1"/>
    <property type="match status" value="1"/>
</dbReference>
<comment type="caution">
    <text evidence="5">The sequence shown here is derived from an EMBL/GenBank/DDBJ whole genome shotgun (WGS) entry which is preliminary data.</text>
</comment>